<evidence type="ECO:0000256" key="1">
    <source>
        <dbReference type="ARBA" id="ARBA00004651"/>
    </source>
</evidence>
<name>A0A8J3ZD19_9ACTN</name>
<comment type="subcellular location">
    <subcellularLocation>
        <location evidence="1">Cell membrane</location>
        <topology evidence="1">Multi-pass membrane protein</topology>
    </subcellularLocation>
</comment>
<sequence>MIRFGLRLAVASGREAVARLVVIAAAVAVGVGMLLAVVAGTNAVDAQNARYAWLNTSLEPTTVDGNGPLWWLIRMDRYDGRAIVQIDVATIDGAAAPLPPGMSRLPGPGEYYVSPALADLIAKTPADQLGDRYVGRPAGTLGDAALPGPEALIAVVGHAPDELAGQPGARRVGSIMAVDPKDCERCYVGNGEDAIKMLLAIVGAAILFPLLILVAGATRLTAARREQRFAAMRLVGATPRQVSVISAVESTTSAVIGTVAGFGLYLAIRPAMLSIAFTLEPFHSADLALTPLDVLVVALGVPVLAALSARVAMRRVRISPLGVVRRVTPRPPTAWRLIPLLLGVLELVYFVGRRPPTSDQQIMAYISGILLMMIGLVIAGPWLTMTGSRLLALRSGRPATLIAGRRLADDPRAGFRAVSGLMLALFVTSVATGVITTIVAERGPGAGGAAFSNAVAVTFHEGPIQADRARLDGLSADLRAIPGTRSVTVVRENADFPSPAAELPGFVSCAVLAADPALGHCAPGAQVAQVADGLVDWRDNEDNALPWPTADIAPADLDALPVASIVVNTDGSTAALERARTELSAAFPFVRFAGTAGEWESDFTNTLVQWQRLANVVILTSLAIAGCSLAVSVAGGISERKRPFSLLRLTGVPLSVLRRVLILESAVPLLVVAVLAIGGGFLAAQLFLRSQFRYDLVTPHPAYYLIVGAGLIASLAIIASTLPLLGRITGPQTARNG</sequence>
<feature type="transmembrane region" description="Helical" evidence="6">
    <location>
        <begin position="242"/>
        <end position="268"/>
    </location>
</feature>
<dbReference type="PANTHER" id="PTHR30287">
    <property type="entry name" value="MEMBRANE COMPONENT OF PREDICTED ABC SUPERFAMILY METABOLITE UPTAKE TRANSPORTER"/>
    <property type="match status" value="1"/>
</dbReference>
<gene>
    <name evidence="8" type="ORF">Vau01_069070</name>
</gene>
<keyword evidence="5 6" id="KW-0472">Membrane</keyword>
<feature type="transmembrane region" description="Helical" evidence="6">
    <location>
        <begin position="288"/>
        <end position="313"/>
    </location>
</feature>
<dbReference type="EMBL" id="BOPG01000046">
    <property type="protein sequence ID" value="GIJ59391.1"/>
    <property type="molecule type" value="Genomic_DNA"/>
</dbReference>
<evidence type="ECO:0000256" key="5">
    <source>
        <dbReference type="ARBA" id="ARBA00023136"/>
    </source>
</evidence>
<reference evidence="8" key="1">
    <citation type="submission" date="2021-01" db="EMBL/GenBank/DDBJ databases">
        <title>Whole genome shotgun sequence of Virgisporangium aurantiacum NBRC 16421.</title>
        <authorList>
            <person name="Komaki H."/>
            <person name="Tamura T."/>
        </authorList>
    </citation>
    <scope>NUCLEOTIDE SEQUENCE</scope>
    <source>
        <strain evidence="8">NBRC 16421</strain>
    </source>
</reference>
<proteinExistence type="predicted"/>
<evidence type="ECO:0000256" key="6">
    <source>
        <dbReference type="SAM" id="Phobius"/>
    </source>
</evidence>
<evidence type="ECO:0000256" key="3">
    <source>
        <dbReference type="ARBA" id="ARBA00022692"/>
    </source>
</evidence>
<evidence type="ECO:0000313" key="9">
    <source>
        <dbReference type="Proteomes" id="UP000612585"/>
    </source>
</evidence>
<evidence type="ECO:0000313" key="8">
    <source>
        <dbReference type="EMBL" id="GIJ59391.1"/>
    </source>
</evidence>
<evidence type="ECO:0000256" key="4">
    <source>
        <dbReference type="ARBA" id="ARBA00022989"/>
    </source>
</evidence>
<dbReference type="Proteomes" id="UP000612585">
    <property type="component" value="Unassembled WGS sequence"/>
</dbReference>
<comment type="caution">
    <text evidence="8">The sequence shown here is derived from an EMBL/GenBank/DDBJ whole genome shotgun (WGS) entry which is preliminary data.</text>
</comment>
<dbReference type="PANTHER" id="PTHR30287:SF2">
    <property type="entry name" value="BLL1001 PROTEIN"/>
    <property type="match status" value="1"/>
</dbReference>
<keyword evidence="3 6" id="KW-0812">Transmembrane</keyword>
<dbReference type="RefSeq" id="WP_204001583.1">
    <property type="nucleotide sequence ID" value="NZ_BOPG01000046.1"/>
</dbReference>
<feature type="transmembrane region" description="Helical" evidence="6">
    <location>
        <begin position="613"/>
        <end position="635"/>
    </location>
</feature>
<keyword evidence="9" id="KW-1185">Reference proteome</keyword>
<feature type="transmembrane region" description="Helical" evidence="6">
    <location>
        <begin position="702"/>
        <end position="725"/>
    </location>
</feature>
<keyword evidence="2" id="KW-1003">Cell membrane</keyword>
<feature type="domain" description="ABC3 transporter permease C-terminal" evidence="7">
    <location>
        <begin position="616"/>
        <end position="726"/>
    </location>
</feature>
<accession>A0A8J3ZD19</accession>
<feature type="transmembrane region" description="Helical" evidence="6">
    <location>
        <begin position="197"/>
        <end position="221"/>
    </location>
</feature>
<dbReference type="AlphaFoldDB" id="A0A8J3ZD19"/>
<feature type="transmembrane region" description="Helical" evidence="6">
    <location>
        <begin position="656"/>
        <end position="682"/>
    </location>
</feature>
<feature type="domain" description="ABC3 transporter permease C-terminal" evidence="7">
    <location>
        <begin position="201"/>
        <end position="317"/>
    </location>
</feature>
<evidence type="ECO:0000256" key="2">
    <source>
        <dbReference type="ARBA" id="ARBA00022475"/>
    </source>
</evidence>
<dbReference type="InterPro" id="IPR038766">
    <property type="entry name" value="Membrane_comp_ABC_pdt"/>
</dbReference>
<dbReference type="GO" id="GO:0005886">
    <property type="term" value="C:plasma membrane"/>
    <property type="evidence" value="ECO:0007669"/>
    <property type="project" value="UniProtKB-SubCell"/>
</dbReference>
<organism evidence="8 9">
    <name type="scientific">Virgisporangium aurantiacum</name>
    <dbReference type="NCBI Taxonomy" id="175570"/>
    <lineage>
        <taxon>Bacteria</taxon>
        <taxon>Bacillati</taxon>
        <taxon>Actinomycetota</taxon>
        <taxon>Actinomycetes</taxon>
        <taxon>Micromonosporales</taxon>
        <taxon>Micromonosporaceae</taxon>
        <taxon>Virgisporangium</taxon>
    </lineage>
</organism>
<evidence type="ECO:0000259" key="7">
    <source>
        <dbReference type="Pfam" id="PF02687"/>
    </source>
</evidence>
<feature type="transmembrane region" description="Helical" evidence="6">
    <location>
        <begin position="413"/>
        <end position="435"/>
    </location>
</feature>
<dbReference type="InterPro" id="IPR003838">
    <property type="entry name" value="ABC3_permease_C"/>
</dbReference>
<feature type="transmembrane region" description="Helical" evidence="6">
    <location>
        <begin position="364"/>
        <end position="392"/>
    </location>
</feature>
<keyword evidence="4 6" id="KW-1133">Transmembrane helix</keyword>
<feature type="transmembrane region" description="Helical" evidence="6">
    <location>
        <begin position="334"/>
        <end position="352"/>
    </location>
</feature>
<dbReference type="Pfam" id="PF02687">
    <property type="entry name" value="FtsX"/>
    <property type="match status" value="2"/>
</dbReference>
<feature type="transmembrane region" description="Helical" evidence="6">
    <location>
        <begin position="20"/>
        <end position="40"/>
    </location>
</feature>
<protein>
    <recommendedName>
        <fullName evidence="7">ABC3 transporter permease C-terminal domain-containing protein</fullName>
    </recommendedName>
</protein>